<keyword evidence="3" id="KW-0677">Repeat</keyword>
<accession>A0A8H5CKY5</accession>
<dbReference type="GO" id="GO:0008270">
    <property type="term" value="F:zinc ion binding"/>
    <property type="evidence" value="ECO:0007669"/>
    <property type="project" value="UniProtKB-KW"/>
</dbReference>
<dbReference type="Gene3D" id="3.30.160.60">
    <property type="entry name" value="Classic Zinc Finger"/>
    <property type="match status" value="2"/>
</dbReference>
<feature type="compositionally biased region" description="Low complexity" evidence="10">
    <location>
        <begin position="286"/>
        <end position="295"/>
    </location>
</feature>
<dbReference type="SUPFAM" id="SSF57667">
    <property type="entry name" value="beta-beta-alpha zinc fingers"/>
    <property type="match status" value="1"/>
</dbReference>
<dbReference type="Pfam" id="PF00096">
    <property type="entry name" value="zf-C2H2"/>
    <property type="match status" value="2"/>
</dbReference>
<feature type="region of interest" description="Disordered" evidence="10">
    <location>
        <begin position="18"/>
        <end position="155"/>
    </location>
</feature>
<feature type="compositionally biased region" description="Polar residues" evidence="10">
    <location>
        <begin position="60"/>
        <end position="84"/>
    </location>
</feature>
<comment type="similarity">
    <text evidence="1">Belongs to the krueppel C2H2-type zinc-finger protein family.</text>
</comment>
<organism evidence="12 13">
    <name type="scientific">Tetrapyrgos nigripes</name>
    <dbReference type="NCBI Taxonomy" id="182062"/>
    <lineage>
        <taxon>Eukaryota</taxon>
        <taxon>Fungi</taxon>
        <taxon>Dikarya</taxon>
        <taxon>Basidiomycota</taxon>
        <taxon>Agaricomycotina</taxon>
        <taxon>Agaricomycetes</taxon>
        <taxon>Agaricomycetidae</taxon>
        <taxon>Agaricales</taxon>
        <taxon>Marasmiineae</taxon>
        <taxon>Marasmiaceae</taxon>
        <taxon>Tetrapyrgos</taxon>
    </lineage>
</organism>
<feature type="domain" description="C2H2-type" evidence="11">
    <location>
        <begin position="161"/>
        <end position="188"/>
    </location>
</feature>
<keyword evidence="7" id="KW-0804">Transcription</keyword>
<dbReference type="FunFam" id="3.30.160.60:FF:000761">
    <property type="entry name" value="Zinc finger protein 449"/>
    <property type="match status" value="1"/>
</dbReference>
<feature type="compositionally biased region" description="Low complexity" evidence="10">
    <location>
        <begin position="214"/>
        <end position="240"/>
    </location>
</feature>
<gene>
    <name evidence="12" type="ORF">D9758_014688</name>
</gene>
<feature type="compositionally biased region" description="Low complexity" evidence="10">
    <location>
        <begin position="93"/>
        <end position="130"/>
    </location>
</feature>
<evidence type="ECO:0000256" key="9">
    <source>
        <dbReference type="PROSITE-ProRule" id="PRU00042"/>
    </source>
</evidence>
<evidence type="ECO:0000259" key="11">
    <source>
        <dbReference type="PROSITE" id="PS50157"/>
    </source>
</evidence>
<protein>
    <recommendedName>
        <fullName evidence="11">C2H2-type domain-containing protein</fullName>
    </recommendedName>
</protein>
<keyword evidence="8" id="KW-0539">Nucleus</keyword>
<evidence type="ECO:0000313" key="12">
    <source>
        <dbReference type="EMBL" id="KAF5343669.1"/>
    </source>
</evidence>
<evidence type="ECO:0000256" key="5">
    <source>
        <dbReference type="ARBA" id="ARBA00022833"/>
    </source>
</evidence>
<dbReference type="InterPro" id="IPR013087">
    <property type="entry name" value="Znf_C2H2_type"/>
</dbReference>
<dbReference type="AlphaFoldDB" id="A0A8H5CKY5"/>
<dbReference type="EMBL" id="JAACJM010000136">
    <property type="protein sequence ID" value="KAF5343669.1"/>
    <property type="molecule type" value="Genomic_DNA"/>
</dbReference>
<keyword evidence="4 9" id="KW-0863">Zinc-finger</keyword>
<keyword evidence="6" id="KW-0805">Transcription regulation</keyword>
<comment type="caution">
    <text evidence="12">The sequence shown here is derived from an EMBL/GenBank/DDBJ whole genome shotgun (WGS) entry which is preliminary data.</text>
</comment>
<dbReference type="GO" id="GO:0043565">
    <property type="term" value="F:sequence-specific DNA binding"/>
    <property type="evidence" value="ECO:0007669"/>
    <property type="project" value="TreeGrafter"/>
</dbReference>
<reference evidence="12 13" key="1">
    <citation type="journal article" date="2020" name="ISME J.">
        <title>Uncovering the hidden diversity of litter-decomposition mechanisms in mushroom-forming fungi.</title>
        <authorList>
            <person name="Floudas D."/>
            <person name="Bentzer J."/>
            <person name="Ahren D."/>
            <person name="Johansson T."/>
            <person name="Persson P."/>
            <person name="Tunlid A."/>
        </authorList>
    </citation>
    <scope>NUCLEOTIDE SEQUENCE [LARGE SCALE GENOMIC DNA]</scope>
    <source>
        <strain evidence="12 13">CBS 291.85</strain>
    </source>
</reference>
<feature type="compositionally biased region" description="Polar residues" evidence="10">
    <location>
        <begin position="330"/>
        <end position="355"/>
    </location>
</feature>
<proteinExistence type="inferred from homology"/>
<dbReference type="GO" id="GO:0000981">
    <property type="term" value="F:DNA-binding transcription factor activity, RNA polymerase II-specific"/>
    <property type="evidence" value="ECO:0007669"/>
    <property type="project" value="TreeGrafter"/>
</dbReference>
<dbReference type="PROSITE" id="PS50157">
    <property type="entry name" value="ZINC_FINGER_C2H2_2"/>
    <property type="match status" value="2"/>
</dbReference>
<dbReference type="PANTHER" id="PTHR24408:SF58">
    <property type="entry name" value="TRANSCRIPTION FACTOR (TFIIIA), PUTATIVE (AFU_ORTHOLOGUE AFUA_1G05150)-RELATED"/>
    <property type="match status" value="1"/>
</dbReference>
<feature type="compositionally biased region" description="Acidic residues" evidence="10">
    <location>
        <begin position="313"/>
        <end position="323"/>
    </location>
</feature>
<evidence type="ECO:0000256" key="3">
    <source>
        <dbReference type="ARBA" id="ARBA00022737"/>
    </source>
</evidence>
<sequence length="381" mass="40803">MTGAVSLPSIHEMFPEHLMDLSSPAQTQLDSPARVSAIPKPLSKKKAKPYSFDVLRSDPSMPSLQHISSSTSHAGRSNQRTGASVPTFRVNPPHTSLSASASYSSSAVEPASPSSVTSSSSSPTLATSHYGVYPSNSSNGGAAPDDFSSVSYEDDDNDRRHVCTLCNKRFNRPSSLKIHMNTHTGATPFRCPYPGCGRSFNVNSNMRRHYRNHASASASSSSSSSSRSSTAGPSSPTSDSVHVKRVGTHLQPHAVTGTTHFRSGSGGRTLPVLRLDMRADDPLPSPSSSSSSPVTSPSPPPPPHHTHAYAYGDDAESESEGSVDYDRQYSTHTSFIRSSISVPDQSGRHNNNHYNLSPRPSKALSWTPLTFKLQPVGKDFR</sequence>
<dbReference type="OrthoDB" id="6077919at2759"/>
<dbReference type="PROSITE" id="PS00028">
    <property type="entry name" value="ZINC_FINGER_C2H2_1"/>
    <property type="match status" value="2"/>
</dbReference>
<dbReference type="InterPro" id="IPR036236">
    <property type="entry name" value="Znf_C2H2_sf"/>
</dbReference>
<keyword evidence="2" id="KW-0479">Metal-binding</keyword>
<dbReference type="PANTHER" id="PTHR24408">
    <property type="entry name" value="ZINC FINGER PROTEIN"/>
    <property type="match status" value="1"/>
</dbReference>
<feature type="domain" description="C2H2-type" evidence="11">
    <location>
        <begin position="189"/>
        <end position="218"/>
    </location>
</feature>
<evidence type="ECO:0000256" key="7">
    <source>
        <dbReference type="ARBA" id="ARBA00023163"/>
    </source>
</evidence>
<dbReference type="GO" id="GO:0005634">
    <property type="term" value="C:nucleus"/>
    <property type="evidence" value="ECO:0007669"/>
    <property type="project" value="TreeGrafter"/>
</dbReference>
<evidence type="ECO:0000256" key="4">
    <source>
        <dbReference type="ARBA" id="ARBA00022771"/>
    </source>
</evidence>
<evidence type="ECO:0000256" key="2">
    <source>
        <dbReference type="ARBA" id="ARBA00022723"/>
    </source>
</evidence>
<feature type="region of interest" description="Disordered" evidence="10">
    <location>
        <begin position="212"/>
        <end position="242"/>
    </location>
</feature>
<dbReference type="Proteomes" id="UP000559256">
    <property type="component" value="Unassembled WGS sequence"/>
</dbReference>
<evidence type="ECO:0000256" key="6">
    <source>
        <dbReference type="ARBA" id="ARBA00023015"/>
    </source>
</evidence>
<evidence type="ECO:0000256" key="1">
    <source>
        <dbReference type="ARBA" id="ARBA00006991"/>
    </source>
</evidence>
<evidence type="ECO:0000256" key="8">
    <source>
        <dbReference type="ARBA" id="ARBA00023242"/>
    </source>
</evidence>
<name>A0A8H5CKY5_9AGAR</name>
<dbReference type="SMART" id="SM00355">
    <property type="entry name" value="ZnF_C2H2"/>
    <property type="match status" value="2"/>
</dbReference>
<evidence type="ECO:0000256" key="10">
    <source>
        <dbReference type="SAM" id="MobiDB-lite"/>
    </source>
</evidence>
<evidence type="ECO:0000313" key="13">
    <source>
        <dbReference type="Proteomes" id="UP000559256"/>
    </source>
</evidence>
<keyword evidence="13" id="KW-1185">Reference proteome</keyword>
<keyword evidence="5" id="KW-0862">Zinc</keyword>
<feature type="region of interest" description="Disordered" evidence="10">
    <location>
        <begin position="278"/>
        <end position="361"/>
    </location>
</feature>